<organism evidence="6 7">
    <name type="scientific">Ameca splendens</name>
    <dbReference type="NCBI Taxonomy" id="208324"/>
    <lineage>
        <taxon>Eukaryota</taxon>
        <taxon>Metazoa</taxon>
        <taxon>Chordata</taxon>
        <taxon>Craniata</taxon>
        <taxon>Vertebrata</taxon>
        <taxon>Euteleostomi</taxon>
        <taxon>Actinopterygii</taxon>
        <taxon>Neopterygii</taxon>
        <taxon>Teleostei</taxon>
        <taxon>Neoteleostei</taxon>
        <taxon>Acanthomorphata</taxon>
        <taxon>Ovalentaria</taxon>
        <taxon>Atherinomorphae</taxon>
        <taxon>Cyprinodontiformes</taxon>
        <taxon>Goodeidae</taxon>
        <taxon>Ameca</taxon>
    </lineage>
</organism>
<evidence type="ECO:0000259" key="5">
    <source>
        <dbReference type="PROSITE" id="PS50112"/>
    </source>
</evidence>
<name>A0ABV0Z4N9_9TELE</name>
<dbReference type="CDD" id="cd00130">
    <property type="entry name" value="PAS"/>
    <property type="match status" value="1"/>
</dbReference>
<evidence type="ECO:0000256" key="2">
    <source>
        <dbReference type="ARBA" id="ARBA00023015"/>
    </source>
</evidence>
<protein>
    <submittedName>
        <fullName evidence="6">Single-minded 2</fullName>
    </submittedName>
</protein>
<dbReference type="PANTHER" id="PTHR23043:SF19">
    <property type="entry name" value="SINGLE-MINDED HOMOLOG 2"/>
    <property type="match status" value="1"/>
</dbReference>
<evidence type="ECO:0000313" key="7">
    <source>
        <dbReference type="Proteomes" id="UP001469553"/>
    </source>
</evidence>
<keyword evidence="4" id="KW-0539">Nucleus</keyword>
<dbReference type="Proteomes" id="UP001469553">
    <property type="component" value="Unassembled WGS sequence"/>
</dbReference>
<dbReference type="InterPro" id="IPR035965">
    <property type="entry name" value="PAS-like_dom_sf"/>
</dbReference>
<evidence type="ECO:0000256" key="4">
    <source>
        <dbReference type="ARBA" id="ARBA00023242"/>
    </source>
</evidence>
<dbReference type="PANTHER" id="PTHR23043">
    <property type="entry name" value="HYPOXIA-INDUCIBLE FACTOR 1 ALPHA"/>
    <property type="match status" value="1"/>
</dbReference>
<keyword evidence="2" id="KW-0805">Transcription regulation</keyword>
<evidence type="ECO:0000313" key="6">
    <source>
        <dbReference type="EMBL" id="MEQ2300936.1"/>
    </source>
</evidence>
<keyword evidence="3" id="KW-0804">Transcription</keyword>
<comment type="caution">
    <text evidence="6">The sequence shown here is derived from an EMBL/GenBank/DDBJ whole genome shotgun (WGS) entry which is preliminary data.</text>
</comment>
<reference evidence="6 7" key="1">
    <citation type="submission" date="2021-06" db="EMBL/GenBank/DDBJ databases">
        <authorList>
            <person name="Palmer J.M."/>
        </authorList>
    </citation>
    <scope>NUCLEOTIDE SEQUENCE [LARGE SCALE GENOMIC DNA]</scope>
    <source>
        <strain evidence="6 7">AS_MEX2019</strain>
        <tissue evidence="6">Muscle</tissue>
    </source>
</reference>
<dbReference type="InterPro" id="IPR000014">
    <property type="entry name" value="PAS"/>
</dbReference>
<evidence type="ECO:0000256" key="1">
    <source>
        <dbReference type="ARBA" id="ARBA00004123"/>
    </source>
</evidence>
<dbReference type="EMBL" id="JAHRIP010050781">
    <property type="protein sequence ID" value="MEQ2300936.1"/>
    <property type="molecule type" value="Genomic_DNA"/>
</dbReference>
<dbReference type="Gene3D" id="3.30.450.20">
    <property type="entry name" value="PAS domain"/>
    <property type="match status" value="1"/>
</dbReference>
<feature type="domain" description="PAS" evidence="5">
    <location>
        <begin position="36"/>
        <end position="76"/>
    </location>
</feature>
<dbReference type="SMART" id="SM00091">
    <property type="entry name" value="PAS"/>
    <property type="match status" value="1"/>
</dbReference>
<gene>
    <name evidence="6" type="primary">SIM2</name>
    <name evidence="6" type="ORF">AMECASPLE_030896</name>
</gene>
<dbReference type="SUPFAM" id="SSF55785">
    <property type="entry name" value="PYP-like sensor domain (PAS domain)"/>
    <property type="match status" value="1"/>
</dbReference>
<keyword evidence="7" id="KW-1185">Reference proteome</keyword>
<sequence length="98" mass="11272">MTLYECCYQTVGLVAVGNSLPSSGISEIKLYSKMFMFRANLNLKLIFLDMRVAELTGYEPQDLIEKTLYHHVHTCDILHLRYGHQLHPDQPSLSSWTV</sequence>
<proteinExistence type="predicted"/>
<comment type="subcellular location">
    <subcellularLocation>
        <location evidence="1">Nucleus</location>
    </subcellularLocation>
</comment>
<dbReference type="PROSITE" id="PS50112">
    <property type="entry name" value="PAS"/>
    <property type="match status" value="1"/>
</dbReference>
<evidence type="ECO:0000256" key="3">
    <source>
        <dbReference type="ARBA" id="ARBA00023163"/>
    </source>
</evidence>
<accession>A0ABV0Z4N9</accession>